<keyword evidence="1" id="KW-0812">Transmembrane</keyword>
<dbReference type="AlphaFoldDB" id="A0A160U168"/>
<keyword evidence="1" id="KW-0472">Membrane</keyword>
<protein>
    <submittedName>
        <fullName evidence="2">Uncharacterized protein</fullName>
    </submittedName>
</protein>
<evidence type="ECO:0000313" key="2">
    <source>
        <dbReference type="EMBL" id="CUS57925.1"/>
    </source>
</evidence>
<name>A0A160U168_9ZZZZ</name>
<reference evidence="2" key="1">
    <citation type="submission" date="2015-10" db="EMBL/GenBank/DDBJ databases">
        <authorList>
            <person name="Gilbert D.G."/>
        </authorList>
    </citation>
    <scope>NUCLEOTIDE SEQUENCE</scope>
</reference>
<sequence>MSETLEPQAAGTPWHLWVVGILAVLWNGFGAFDYTATVTHWAPYMSNFTEEQRAFFYSFPVWQYVIWAFGVWGALIGSILLLLRSRFAVWAFLISLLAALASMVHGMSLKDVPEGASNPAFAAVIILIGALLLAYAWRMTRRGVLR</sequence>
<feature type="transmembrane region" description="Helical" evidence="1">
    <location>
        <begin position="90"/>
        <end position="108"/>
    </location>
</feature>
<accession>A0A160U168</accession>
<gene>
    <name evidence="2" type="ORF">MGWOODY_Hyp1526</name>
</gene>
<proteinExistence type="predicted"/>
<feature type="transmembrane region" description="Helical" evidence="1">
    <location>
        <begin position="64"/>
        <end position="83"/>
    </location>
</feature>
<feature type="transmembrane region" description="Helical" evidence="1">
    <location>
        <begin position="120"/>
        <end position="137"/>
    </location>
</feature>
<feature type="transmembrane region" description="Helical" evidence="1">
    <location>
        <begin position="12"/>
        <end position="32"/>
    </location>
</feature>
<organism evidence="2">
    <name type="scientific">hydrothermal vent metagenome</name>
    <dbReference type="NCBI Taxonomy" id="652676"/>
    <lineage>
        <taxon>unclassified sequences</taxon>
        <taxon>metagenomes</taxon>
        <taxon>ecological metagenomes</taxon>
    </lineage>
</organism>
<dbReference type="EMBL" id="CZQD01000051">
    <property type="protein sequence ID" value="CUS57925.1"/>
    <property type="molecule type" value="Genomic_DNA"/>
</dbReference>
<evidence type="ECO:0000256" key="1">
    <source>
        <dbReference type="SAM" id="Phobius"/>
    </source>
</evidence>
<keyword evidence="1" id="KW-1133">Transmembrane helix</keyword>